<dbReference type="InterPro" id="IPR002831">
    <property type="entry name" value="Tscrpt_reg_TrmB_N"/>
</dbReference>
<dbReference type="InterPro" id="IPR036388">
    <property type="entry name" value="WH-like_DNA-bd_sf"/>
</dbReference>
<dbReference type="InterPro" id="IPR051797">
    <property type="entry name" value="TrmB-like"/>
</dbReference>
<dbReference type="SMART" id="SM00421">
    <property type="entry name" value="HTH_LUXR"/>
    <property type="match status" value="1"/>
</dbReference>
<dbReference type="Gene3D" id="1.10.10.10">
    <property type="entry name" value="Winged helix-like DNA-binding domain superfamily/Winged helix DNA-binding domain"/>
    <property type="match status" value="2"/>
</dbReference>
<dbReference type="PROSITE" id="PS50043">
    <property type="entry name" value="HTH_LUXR_2"/>
    <property type="match status" value="1"/>
</dbReference>
<dbReference type="InterPro" id="IPR036390">
    <property type="entry name" value="WH_DNA-bd_sf"/>
</dbReference>
<dbReference type="InterPro" id="IPR000792">
    <property type="entry name" value="Tscrpt_reg_LuxR_C"/>
</dbReference>
<dbReference type="InterPro" id="IPR016032">
    <property type="entry name" value="Sig_transdc_resp-reg_C-effctor"/>
</dbReference>
<name>A0A4V3CAJ2_9ACTN</name>
<dbReference type="SUPFAM" id="SSF46785">
    <property type="entry name" value="Winged helix' DNA-binding domain"/>
    <property type="match status" value="1"/>
</dbReference>
<dbReference type="PANTHER" id="PTHR34293">
    <property type="entry name" value="HTH-TYPE TRANSCRIPTIONAL REGULATOR TRMBL2"/>
    <property type="match status" value="1"/>
</dbReference>
<dbReference type="EMBL" id="SNWQ01000004">
    <property type="protein sequence ID" value="TDO50858.1"/>
    <property type="molecule type" value="Genomic_DNA"/>
</dbReference>
<gene>
    <name evidence="2" type="ORF">EV643_104358</name>
</gene>
<dbReference type="PANTHER" id="PTHR34293:SF1">
    <property type="entry name" value="HTH-TYPE TRANSCRIPTIONAL REGULATOR TRMBL2"/>
    <property type="match status" value="1"/>
</dbReference>
<dbReference type="OrthoDB" id="3728246at2"/>
<sequence length="309" mass="33473">MHSYRPSPVLAALGVCSEDEQLYRALLARPEATATDLAADTGWAVTRVTRHLRSVLSLGLAFRTPGRPARYTPAVPEAAVELLALRKQAAIVEARVGASVLTAEFRARREAEPFMVIRGAEAVAQRFFQAQQSAQDEVLVLDKPPHAVLPIEVRRSRGVGYRTIYDVAALGNPADVAVVRSAGSSCRVLRDVPLKLVVVDRRTGLLQTGPDVLVEVESGSLLDGLLRLFELLWQQATPLSVEPSDGPLTAEDQQLLALAAAGLTDQAIARRLGVAQRTVERRMQRILKALDATTRFQAGLRAGQRGLLV</sequence>
<evidence type="ECO:0000259" key="1">
    <source>
        <dbReference type="PROSITE" id="PS50043"/>
    </source>
</evidence>
<comment type="caution">
    <text evidence="2">The sequence shown here is derived from an EMBL/GenBank/DDBJ whole genome shotgun (WGS) entry which is preliminary data.</text>
</comment>
<dbReference type="Pfam" id="PF01978">
    <property type="entry name" value="TrmB"/>
    <property type="match status" value="1"/>
</dbReference>
<organism evidence="2 3">
    <name type="scientific">Kribbella caucasensis</name>
    <dbReference type="NCBI Taxonomy" id="2512215"/>
    <lineage>
        <taxon>Bacteria</taxon>
        <taxon>Bacillati</taxon>
        <taxon>Actinomycetota</taxon>
        <taxon>Actinomycetes</taxon>
        <taxon>Propionibacteriales</taxon>
        <taxon>Kribbellaceae</taxon>
        <taxon>Kribbella</taxon>
    </lineage>
</organism>
<dbReference type="SUPFAM" id="SSF46894">
    <property type="entry name" value="C-terminal effector domain of the bipartite response regulators"/>
    <property type="match status" value="1"/>
</dbReference>
<evidence type="ECO:0000313" key="2">
    <source>
        <dbReference type="EMBL" id="TDO50858.1"/>
    </source>
</evidence>
<protein>
    <submittedName>
        <fullName evidence="2">Regulatory LuxR family protein</fullName>
    </submittedName>
</protein>
<dbReference type="GO" id="GO:0003677">
    <property type="term" value="F:DNA binding"/>
    <property type="evidence" value="ECO:0007669"/>
    <property type="project" value="InterPro"/>
</dbReference>
<feature type="domain" description="HTH luxR-type" evidence="1">
    <location>
        <begin position="241"/>
        <end position="306"/>
    </location>
</feature>
<dbReference type="RefSeq" id="WP_133800021.1">
    <property type="nucleotide sequence ID" value="NZ_SNWQ01000004.1"/>
</dbReference>
<accession>A0A4V3CAJ2</accession>
<evidence type="ECO:0000313" key="3">
    <source>
        <dbReference type="Proteomes" id="UP000295388"/>
    </source>
</evidence>
<dbReference type="GO" id="GO:0006355">
    <property type="term" value="P:regulation of DNA-templated transcription"/>
    <property type="evidence" value="ECO:0007669"/>
    <property type="project" value="InterPro"/>
</dbReference>
<keyword evidence="3" id="KW-1185">Reference proteome</keyword>
<dbReference type="Proteomes" id="UP000295388">
    <property type="component" value="Unassembled WGS sequence"/>
</dbReference>
<dbReference type="PRINTS" id="PR00038">
    <property type="entry name" value="HTHLUXR"/>
</dbReference>
<dbReference type="Pfam" id="PF00196">
    <property type="entry name" value="GerE"/>
    <property type="match status" value="1"/>
</dbReference>
<proteinExistence type="predicted"/>
<reference evidence="2 3" key="1">
    <citation type="submission" date="2019-03" db="EMBL/GenBank/DDBJ databases">
        <title>Genomic Encyclopedia of Type Strains, Phase III (KMG-III): the genomes of soil and plant-associated and newly described type strains.</title>
        <authorList>
            <person name="Whitman W."/>
        </authorList>
    </citation>
    <scope>NUCLEOTIDE SEQUENCE [LARGE SCALE GENOMIC DNA]</scope>
    <source>
        <strain evidence="2 3">VKM Ac-2527</strain>
    </source>
</reference>
<dbReference type="AlphaFoldDB" id="A0A4V3CAJ2"/>